<dbReference type="Proteomes" id="UP001056766">
    <property type="component" value="Unassembled WGS sequence"/>
</dbReference>
<name>A0A9E4ZK00_9EURY</name>
<accession>A0A9E4ZK00</accession>
<dbReference type="EMBL" id="JAGSOI010000075">
    <property type="protein sequence ID" value="MCM1987799.1"/>
    <property type="molecule type" value="Genomic_DNA"/>
</dbReference>
<reference evidence="2" key="2">
    <citation type="submission" date="2021-04" db="EMBL/GenBank/DDBJ databases">
        <authorList>
            <person name="Dong X."/>
        </authorList>
    </citation>
    <scope>NUCLEOTIDE SEQUENCE</scope>
    <source>
        <strain evidence="2">LLY</strain>
    </source>
</reference>
<proteinExistence type="predicted"/>
<gene>
    <name evidence="2" type="ORF">KDK67_12575</name>
</gene>
<keyword evidence="3" id="KW-1185">Reference proteome</keyword>
<protein>
    <submittedName>
        <fullName evidence="2">Transposase</fullName>
    </submittedName>
</protein>
<evidence type="ECO:0000313" key="3">
    <source>
        <dbReference type="Proteomes" id="UP001056766"/>
    </source>
</evidence>
<organism evidence="2 3">
    <name type="scientific">Methanococcoides seepicolus</name>
    <dbReference type="NCBI Taxonomy" id="2828780"/>
    <lineage>
        <taxon>Archaea</taxon>
        <taxon>Methanobacteriati</taxon>
        <taxon>Methanobacteriota</taxon>
        <taxon>Stenosarchaea group</taxon>
        <taxon>Methanomicrobia</taxon>
        <taxon>Methanosarcinales</taxon>
        <taxon>Methanosarcinaceae</taxon>
        <taxon>Methanococcoides</taxon>
    </lineage>
</organism>
<dbReference type="AlphaFoldDB" id="A0A9E4ZK00"/>
<reference evidence="2" key="1">
    <citation type="journal article" date="2021" name="mSystems">
        <title>Bacteria and Archaea Synergistically Convert Glycine Betaine to Biogenic Methane in the Formosa Cold Seep of the South China Sea.</title>
        <authorList>
            <person name="Li L."/>
            <person name="Zhang W."/>
            <person name="Zhang S."/>
            <person name="Song L."/>
            <person name="Sun Q."/>
            <person name="Zhang H."/>
            <person name="Xiang H."/>
            <person name="Dong X."/>
        </authorList>
    </citation>
    <scope>NUCLEOTIDE SEQUENCE</scope>
    <source>
        <strain evidence="2">LLY</strain>
    </source>
</reference>
<comment type="caution">
    <text evidence="2">The sequence shown here is derived from an EMBL/GenBank/DDBJ whole genome shotgun (WGS) entry which is preliminary data.</text>
</comment>
<sequence length="30" mass="3308">MNSYGILELIKENISNGVVEGLNNKIKVAF</sequence>
<feature type="domain" description="Transposase IS204/IS1001/IS1096/IS1165 DDE" evidence="1">
    <location>
        <begin position="4"/>
        <end position="28"/>
    </location>
</feature>
<dbReference type="InterPro" id="IPR002560">
    <property type="entry name" value="Transposase_DDE"/>
</dbReference>
<evidence type="ECO:0000259" key="1">
    <source>
        <dbReference type="Pfam" id="PF01610"/>
    </source>
</evidence>
<dbReference type="Pfam" id="PF01610">
    <property type="entry name" value="DDE_Tnp_ISL3"/>
    <property type="match status" value="1"/>
</dbReference>
<evidence type="ECO:0000313" key="2">
    <source>
        <dbReference type="EMBL" id="MCM1987799.1"/>
    </source>
</evidence>